<dbReference type="InterPro" id="IPR019734">
    <property type="entry name" value="TPR_rpt"/>
</dbReference>
<dbReference type="InterPro" id="IPR011990">
    <property type="entry name" value="TPR-like_helical_dom_sf"/>
</dbReference>
<gene>
    <name evidence="3" type="primary">LOC106073974</name>
</gene>
<dbReference type="PANTHER" id="PTHR44523">
    <property type="entry name" value="TETRATRICOPEPTIDE REPEAT PROTEIN 13"/>
    <property type="match status" value="1"/>
</dbReference>
<sequence>MEMWLLSLYLQYSWVCFIFPDISVGHMCRVSNIQIDNEEGKQQFIELNLKKVDIDDISSCPGPGCSFHDHDEYNKFGEYHYSQWISSPPTFNLVFTPGELILECDTDASLALTPGLCATNEAEKGSCANDVCSLHDIEESVETIEDKQLLQLLTGDETLDHRVATAIALLNLGNIDKAIEQFTSVIANDPTAAMAYFGRGVAYTRKGLQSQGIAQKALNDFHKAIDLDTGQTRPDMYIHRAEMFLMMHHYQEAYNDATTALKLKPLPKIYFLRGVISLLMENFSLAEQDFRKNVQSPDESIRIMSHFHLGLALYYRGKVRNAVEVFKEVIKENPNHLGAVLSLAQGFKELSNVRGALARFNQSLLIQPNNTMVYNLRGNLLFTTGEHQAAILDYENCVSGDPYNTNCQYMKAASKIILGQFYEGLKDTTKLMVSNIPVIKASPEHVKAHYLREYARYVHARLDGPISLIQPDMDFSPDYLDHWVKLKKFDIKNYKEQPGLQPDIRDVQSLTDVSPDLESLLCRAEALGRLSQVSVDGIVPDKRLNLAMGLASLHTAQYFEAKWKILKTKTGTQDKVVNGWKELFSIAVFYRRLANLEQPYLWVNMLPSYTSKEGHRTDIPFVRGSVHNMKVTPYNELAFKLAKTMLEHYSGDGAASYSGLKEDLAKATSCEDLLAVSRKRQINPRGFLVSTQVPSVAGVREDNRLEGGVLVLTEDQHQKIVFALNIVNMPDRMSSYHSEMDYLLMLLQDEMRKSGLSKASDVDVIISHILSIAYYFYNLIPLSKGSSAVAYSVLLGLIMSVGRQITGRIPNGRLLDMEAIFAGAPDAFVMVAKNWMQIKKISVPVSSLPKVSELLPTVRSVLEVLSFNSTTCLH</sequence>
<dbReference type="SUPFAM" id="SSF48452">
    <property type="entry name" value="TPR-like"/>
    <property type="match status" value="2"/>
</dbReference>
<evidence type="ECO:0000256" key="1">
    <source>
        <dbReference type="PROSITE-ProRule" id="PRU00339"/>
    </source>
</evidence>
<evidence type="ECO:0000313" key="3">
    <source>
        <dbReference type="RefSeq" id="XP_055878683.1"/>
    </source>
</evidence>
<dbReference type="PROSITE" id="PS50005">
    <property type="entry name" value="TPR"/>
    <property type="match status" value="2"/>
</dbReference>
<dbReference type="OrthoDB" id="1926212at2759"/>
<dbReference type="Gene3D" id="1.25.40.10">
    <property type="entry name" value="Tetratricopeptide repeat domain"/>
    <property type="match status" value="4"/>
</dbReference>
<name>A0A9W2ZUW5_BIOGL</name>
<feature type="repeat" description="TPR" evidence="1">
    <location>
        <begin position="371"/>
        <end position="404"/>
    </location>
</feature>
<keyword evidence="1" id="KW-0802">TPR repeat</keyword>
<dbReference type="RefSeq" id="XP_055878683.1">
    <property type="nucleotide sequence ID" value="XM_056022708.1"/>
</dbReference>
<dbReference type="Pfam" id="PF13174">
    <property type="entry name" value="TPR_6"/>
    <property type="match status" value="1"/>
</dbReference>
<proteinExistence type="predicted"/>
<keyword evidence="2" id="KW-1185">Reference proteome</keyword>
<evidence type="ECO:0000313" key="2">
    <source>
        <dbReference type="Proteomes" id="UP001165740"/>
    </source>
</evidence>
<dbReference type="PANTHER" id="PTHR44523:SF1">
    <property type="entry name" value="TETRATRICOPEPTIDE REPEAT PROTEIN 13"/>
    <property type="match status" value="1"/>
</dbReference>
<dbReference type="Pfam" id="PF13432">
    <property type="entry name" value="TPR_16"/>
    <property type="match status" value="1"/>
</dbReference>
<organism evidence="2 3">
    <name type="scientific">Biomphalaria glabrata</name>
    <name type="common">Bloodfluke planorb</name>
    <name type="synonym">Freshwater snail</name>
    <dbReference type="NCBI Taxonomy" id="6526"/>
    <lineage>
        <taxon>Eukaryota</taxon>
        <taxon>Metazoa</taxon>
        <taxon>Spiralia</taxon>
        <taxon>Lophotrochozoa</taxon>
        <taxon>Mollusca</taxon>
        <taxon>Gastropoda</taxon>
        <taxon>Heterobranchia</taxon>
        <taxon>Euthyneura</taxon>
        <taxon>Panpulmonata</taxon>
        <taxon>Hygrophila</taxon>
        <taxon>Lymnaeoidea</taxon>
        <taxon>Planorbidae</taxon>
        <taxon>Biomphalaria</taxon>
    </lineage>
</organism>
<dbReference type="Proteomes" id="UP001165740">
    <property type="component" value="Chromosome 3"/>
</dbReference>
<dbReference type="SMART" id="SM00028">
    <property type="entry name" value="TPR"/>
    <property type="match status" value="6"/>
</dbReference>
<dbReference type="Pfam" id="PF13181">
    <property type="entry name" value="TPR_8"/>
    <property type="match status" value="1"/>
</dbReference>
<feature type="repeat" description="TPR" evidence="1">
    <location>
        <begin position="303"/>
        <end position="336"/>
    </location>
</feature>
<protein>
    <submittedName>
        <fullName evidence="3">Tetratricopeptide repeat protein 13-like isoform X1</fullName>
    </submittedName>
</protein>
<dbReference type="AlphaFoldDB" id="A0A9W2ZUW5"/>
<reference evidence="3" key="1">
    <citation type="submission" date="2025-08" db="UniProtKB">
        <authorList>
            <consortium name="RefSeq"/>
        </authorList>
    </citation>
    <scope>IDENTIFICATION</scope>
</reference>
<dbReference type="GeneID" id="106073974"/>
<accession>A0A9W2ZUW5</accession>
<dbReference type="OMA" id="KEMALYT"/>